<evidence type="ECO:0000256" key="1">
    <source>
        <dbReference type="SAM" id="MobiDB-lite"/>
    </source>
</evidence>
<dbReference type="EMBL" id="SMRP01000001">
    <property type="protein sequence ID" value="TDG25892.1"/>
    <property type="molecule type" value="Genomic_DNA"/>
</dbReference>
<dbReference type="OrthoDB" id="9794834at2"/>
<name>A0A4R5MFB2_9BURK</name>
<keyword evidence="3" id="KW-1185">Reference proteome</keyword>
<proteinExistence type="predicted"/>
<sequence>MKTWNQRLKDALAESEEYQGNANRFAGDLGVSAPTVAAWIAAGNIKPAQDIRAAHLINACGRLHVTPEWILFGRAPKNASGIVVNPDANVTGSNSEAVIPVLIKRLQSIHKEVQEILAVAQGLPVESIPPESPHDMSIASVIHDVEATKGLAGGIRQEGKEHGHGRSRQSRKRSGKT</sequence>
<accession>A0A4R5MFB2</accession>
<feature type="compositionally biased region" description="Basic residues" evidence="1">
    <location>
        <begin position="165"/>
        <end position="177"/>
    </location>
</feature>
<organism evidence="2 3">
    <name type="scientific">Paraburkholderia silviterrae</name>
    <dbReference type="NCBI Taxonomy" id="2528715"/>
    <lineage>
        <taxon>Bacteria</taxon>
        <taxon>Pseudomonadati</taxon>
        <taxon>Pseudomonadota</taxon>
        <taxon>Betaproteobacteria</taxon>
        <taxon>Burkholderiales</taxon>
        <taxon>Burkholderiaceae</taxon>
        <taxon>Paraburkholderia</taxon>
    </lineage>
</organism>
<dbReference type="AlphaFoldDB" id="A0A4R5MFB2"/>
<comment type="caution">
    <text evidence="2">The sequence shown here is derived from an EMBL/GenBank/DDBJ whole genome shotgun (WGS) entry which is preliminary data.</text>
</comment>
<feature type="region of interest" description="Disordered" evidence="1">
    <location>
        <begin position="150"/>
        <end position="177"/>
    </location>
</feature>
<dbReference type="Proteomes" id="UP000295722">
    <property type="component" value="Unassembled WGS sequence"/>
</dbReference>
<reference evidence="2 3" key="1">
    <citation type="submission" date="2019-03" db="EMBL/GenBank/DDBJ databases">
        <title>Paraburkholderia sp. 4M-K11, isolated from subtropical forest soil.</title>
        <authorList>
            <person name="Gao Z.-H."/>
            <person name="Qiu L.-H."/>
        </authorList>
    </citation>
    <scope>NUCLEOTIDE SEQUENCE [LARGE SCALE GENOMIC DNA]</scope>
    <source>
        <strain evidence="2 3">4M-K11</strain>
    </source>
</reference>
<protein>
    <submittedName>
        <fullName evidence="2">Uncharacterized protein</fullName>
    </submittedName>
</protein>
<gene>
    <name evidence="2" type="ORF">EYW47_00535</name>
</gene>
<dbReference type="RefSeq" id="WP_133192944.1">
    <property type="nucleotide sequence ID" value="NZ_JBHUCW010000015.1"/>
</dbReference>
<evidence type="ECO:0000313" key="2">
    <source>
        <dbReference type="EMBL" id="TDG25892.1"/>
    </source>
</evidence>
<evidence type="ECO:0000313" key="3">
    <source>
        <dbReference type="Proteomes" id="UP000295722"/>
    </source>
</evidence>